<dbReference type="Pfam" id="PF00787">
    <property type="entry name" value="PX"/>
    <property type="match status" value="1"/>
</dbReference>
<feature type="domain" description="Protein kinase" evidence="4">
    <location>
        <begin position="136"/>
        <end position="449"/>
    </location>
</feature>
<dbReference type="GO" id="GO:0005770">
    <property type="term" value="C:late endosome"/>
    <property type="evidence" value="ECO:0007669"/>
    <property type="project" value="TreeGrafter"/>
</dbReference>
<feature type="domain" description="PX" evidence="5">
    <location>
        <begin position="15"/>
        <end position="127"/>
    </location>
</feature>
<evidence type="ECO:0000256" key="2">
    <source>
        <dbReference type="ARBA" id="ARBA00022490"/>
    </source>
</evidence>
<sequence>MAVFEKDNKKRKVYLDDTHSLSCHFVNAQNIQGHTEYIIRVQRGPTCDKFWHIYKRYNDFVSLHNALQSASISLPLPPKKLIGNFDREFIAERQTGLQNYVNVILMNPILASSLPVKRFLDPDNYSSSFQEGALQHVSMALRGEAEFELIKAVPEIGWRLRKHFFHVKKRNNTKEDLLLSWVEYGPDKYLDDKELQTVFKGLSTLQHPNIGGIELISCSEAGGFSIRRYNSEGSLRDYIYQTKPKVPFLKKYSNPKVRCALPPSKIVSIASQILHGLAFLHDKGIPFGHLHLGNIMLENDVVKLWDIENGVLGLPSFYRPFFMQHRKISSLEAVDVYCFGHVLYEITFGSPLHESVCDNLPPNCPYNIRSLLESIISSCACKTGMPSLKYLLSLPIFTIPILNEHTYFKLPQHTKEALRDACYKTDARIKDEQKKVRHQKRIVKMHEALNVEEEKKKNRKKHKVINEEKRVEGMLNGNVNGQSPERSESPNSTSTATSVGTLTDVSPPPSGPVPPPPTPPPPPPPIMMNLHLPTSNSSTQPHITVGDPRSALLGSICNFNKATLRRSHPIA</sequence>
<evidence type="ECO:0008006" key="7">
    <source>
        <dbReference type="Google" id="ProtNLM"/>
    </source>
</evidence>
<dbReference type="GO" id="GO:0004672">
    <property type="term" value="F:protein kinase activity"/>
    <property type="evidence" value="ECO:0007669"/>
    <property type="project" value="InterPro"/>
</dbReference>
<dbReference type="GO" id="GO:0006622">
    <property type="term" value="P:protein targeting to lysosome"/>
    <property type="evidence" value="ECO:0007669"/>
    <property type="project" value="TreeGrafter"/>
</dbReference>
<dbReference type="PANTHER" id="PTHR22999:SF40">
    <property type="entry name" value="PX DOMAIN-CONTAINING PROTEIN KINASE-LIKE PROTEIN"/>
    <property type="match status" value="1"/>
</dbReference>
<dbReference type="Gene3D" id="1.10.510.10">
    <property type="entry name" value="Transferase(Phosphotransferase) domain 1"/>
    <property type="match status" value="1"/>
</dbReference>
<feature type="region of interest" description="Disordered" evidence="3">
    <location>
        <begin position="447"/>
        <end position="526"/>
    </location>
</feature>
<dbReference type="InterPro" id="IPR000719">
    <property type="entry name" value="Prot_kinase_dom"/>
</dbReference>
<evidence type="ECO:0000256" key="1">
    <source>
        <dbReference type="ARBA" id="ARBA00004496"/>
    </source>
</evidence>
<dbReference type="Pfam" id="PF07714">
    <property type="entry name" value="PK_Tyr_Ser-Thr"/>
    <property type="match status" value="1"/>
</dbReference>
<dbReference type="GO" id="GO:0005524">
    <property type="term" value="F:ATP binding"/>
    <property type="evidence" value="ECO:0007669"/>
    <property type="project" value="InterPro"/>
</dbReference>
<dbReference type="SUPFAM" id="SSF64268">
    <property type="entry name" value="PX domain"/>
    <property type="match status" value="1"/>
</dbReference>
<dbReference type="GO" id="GO:0035091">
    <property type="term" value="F:phosphatidylinositol binding"/>
    <property type="evidence" value="ECO:0007669"/>
    <property type="project" value="InterPro"/>
</dbReference>
<dbReference type="InterPro" id="IPR037903">
    <property type="entry name" value="MONaKA_PX"/>
</dbReference>
<dbReference type="CDD" id="cd06871">
    <property type="entry name" value="PX_MONaKA"/>
    <property type="match status" value="1"/>
</dbReference>
<dbReference type="GO" id="GO:0005769">
    <property type="term" value="C:early endosome"/>
    <property type="evidence" value="ECO:0007669"/>
    <property type="project" value="TreeGrafter"/>
</dbReference>
<dbReference type="AlphaFoldDB" id="A0A1B6CZC3"/>
<dbReference type="PROSITE" id="PS50011">
    <property type="entry name" value="PROTEIN_KINASE_DOM"/>
    <property type="match status" value="1"/>
</dbReference>
<dbReference type="GO" id="GO:0008333">
    <property type="term" value="P:endosome to lysosome transport"/>
    <property type="evidence" value="ECO:0007669"/>
    <property type="project" value="TreeGrafter"/>
</dbReference>
<dbReference type="Gene3D" id="3.30.1520.10">
    <property type="entry name" value="Phox-like domain"/>
    <property type="match status" value="1"/>
</dbReference>
<name>A0A1B6CZC3_9HEMI</name>
<evidence type="ECO:0000313" key="6">
    <source>
        <dbReference type="EMBL" id="JAS18725.1"/>
    </source>
</evidence>
<dbReference type="GO" id="GO:0043271">
    <property type="term" value="P:negative regulation of monoatomic ion transport"/>
    <property type="evidence" value="ECO:0007669"/>
    <property type="project" value="TreeGrafter"/>
</dbReference>
<feature type="compositionally biased region" description="Basic and acidic residues" evidence="3">
    <location>
        <begin position="447"/>
        <end position="456"/>
    </location>
</feature>
<feature type="compositionally biased region" description="Polar residues" evidence="3">
    <location>
        <begin position="477"/>
        <end position="504"/>
    </location>
</feature>
<dbReference type="InterPro" id="IPR051837">
    <property type="entry name" value="SortingNexin/PXDomain-PKLike"/>
</dbReference>
<protein>
    <recommendedName>
        <fullName evidence="7">PX domain-containing protein</fullName>
    </recommendedName>
</protein>
<dbReference type="InterPro" id="IPR036871">
    <property type="entry name" value="PX_dom_sf"/>
</dbReference>
<dbReference type="PANTHER" id="PTHR22999">
    <property type="entry name" value="PX SERINE/THREONINE KINASE PXK"/>
    <property type="match status" value="1"/>
</dbReference>
<accession>A0A1B6CZC3</accession>
<proteinExistence type="predicted"/>
<comment type="subcellular location">
    <subcellularLocation>
        <location evidence="1">Cytoplasm</location>
    </subcellularLocation>
</comment>
<dbReference type="InterPro" id="IPR001683">
    <property type="entry name" value="PX_dom"/>
</dbReference>
<organism evidence="6">
    <name type="scientific">Clastoptera arizonana</name>
    <name type="common">Arizona spittle bug</name>
    <dbReference type="NCBI Taxonomy" id="38151"/>
    <lineage>
        <taxon>Eukaryota</taxon>
        <taxon>Metazoa</taxon>
        <taxon>Ecdysozoa</taxon>
        <taxon>Arthropoda</taxon>
        <taxon>Hexapoda</taxon>
        <taxon>Insecta</taxon>
        <taxon>Pterygota</taxon>
        <taxon>Neoptera</taxon>
        <taxon>Paraneoptera</taxon>
        <taxon>Hemiptera</taxon>
        <taxon>Auchenorrhyncha</taxon>
        <taxon>Cercopoidea</taxon>
        <taxon>Clastopteridae</taxon>
        <taxon>Clastoptera</taxon>
    </lineage>
</organism>
<dbReference type="FunFam" id="3.30.1520.10:FF:000010">
    <property type="entry name" value="PX domain-containing protein kinase-like protein isoform X6"/>
    <property type="match status" value="1"/>
</dbReference>
<dbReference type="InterPro" id="IPR001245">
    <property type="entry name" value="Ser-Thr/Tyr_kinase_cat_dom"/>
</dbReference>
<dbReference type="InterPro" id="IPR011009">
    <property type="entry name" value="Kinase-like_dom_sf"/>
</dbReference>
<keyword evidence="2" id="KW-0963">Cytoplasm</keyword>
<dbReference type="EMBL" id="GEDC01018573">
    <property type="protein sequence ID" value="JAS18725.1"/>
    <property type="molecule type" value="Transcribed_RNA"/>
</dbReference>
<evidence type="ECO:0000259" key="4">
    <source>
        <dbReference type="PROSITE" id="PS50011"/>
    </source>
</evidence>
<evidence type="ECO:0000256" key="3">
    <source>
        <dbReference type="SAM" id="MobiDB-lite"/>
    </source>
</evidence>
<gene>
    <name evidence="6" type="ORF">g.12459</name>
</gene>
<reference evidence="6" key="1">
    <citation type="submission" date="2015-12" db="EMBL/GenBank/DDBJ databases">
        <title>De novo transcriptome assembly of four potential Pierce s Disease insect vectors from Arizona vineyards.</title>
        <authorList>
            <person name="Tassone E.E."/>
        </authorList>
    </citation>
    <scope>NUCLEOTIDE SEQUENCE</scope>
</reference>
<dbReference type="SUPFAM" id="SSF56112">
    <property type="entry name" value="Protein kinase-like (PK-like)"/>
    <property type="match status" value="1"/>
</dbReference>
<dbReference type="GO" id="GO:0045022">
    <property type="term" value="P:early endosome to late endosome transport"/>
    <property type="evidence" value="ECO:0007669"/>
    <property type="project" value="TreeGrafter"/>
</dbReference>
<dbReference type="GO" id="GO:0005886">
    <property type="term" value="C:plasma membrane"/>
    <property type="evidence" value="ECO:0007669"/>
    <property type="project" value="TreeGrafter"/>
</dbReference>
<dbReference type="PROSITE" id="PS50195">
    <property type="entry name" value="PX"/>
    <property type="match status" value="1"/>
</dbReference>
<evidence type="ECO:0000259" key="5">
    <source>
        <dbReference type="PROSITE" id="PS50195"/>
    </source>
</evidence>
<dbReference type="SMART" id="SM00312">
    <property type="entry name" value="PX"/>
    <property type="match status" value="1"/>
</dbReference>
<feature type="compositionally biased region" description="Pro residues" evidence="3">
    <location>
        <begin position="506"/>
        <end position="526"/>
    </location>
</feature>